<dbReference type="Proteomes" id="UP000185596">
    <property type="component" value="Unassembled WGS sequence"/>
</dbReference>
<sequence length="425" mass="45956">MDEHSRRTLLAAGLLAGVGTVAACTGTPDAEPSAARRRDEFDPADWESVRAQFALDPELVHLAAYVFAAHPRPVREAVERHRTGMDRDAEHYVQQNVRAEDDVRAAAATYLNTSAERIALTDSTTMGLGLLYSGLRLRRGQEILTTEHDFVATHEAVRLAGRRTGAAVRRVRLYDRPEDADAAEIVRRLRAAIRPATRVIAVTWVHSGTGVRLPLAEIGQAVAAANAGRAPADRALLCVDGVHGFGAVDADIDDLGCDFLATGTHKWLFGPRGTGLLWGRSWDALDALIPTFSGGETPGAAYTPGGYHTFEHRWALREAFEFHQAIGRRRIAAQITEQASRLKEGLARIDSVRLVTPRSPDLSAGIVCCAVESMDAFSASAALRESHGISASVTPYAEQFLRFGPSIVTTPEQIDRTLDAVEALG</sequence>
<dbReference type="OrthoDB" id="250246at2"/>
<proteinExistence type="inferred from homology"/>
<keyword evidence="8" id="KW-1185">Reference proteome</keyword>
<gene>
    <name evidence="7" type="ORF">BU204_29050</name>
</gene>
<evidence type="ECO:0000256" key="5">
    <source>
        <dbReference type="RuleBase" id="RU004504"/>
    </source>
</evidence>
<dbReference type="PROSITE" id="PS00595">
    <property type="entry name" value="AA_TRANSFER_CLASS_5"/>
    <property type="match status" value="1"/>
</dbReference>
<dbReference type="PANTHER" id="PTHR43586">
    <property type="entry name" value="CYSTEINE DESULFURASE"/>
    <property type="match status" value="1"/>
</dbReference>
<feature type="domain" description="Aminotransferase class V" evidence="6">
    <location>
        <begin position="81"/>
        <end position="391"/>
    </location>
</feature>
<dbReference type="InterPro" id="IPR015421">
    <property type="entry name" value="PyrdxlP-dep_Trfase_major"/>
</dbReference>
<evidence type="ECO:0000256" key="3">
    <source>
        <dbReference type="ARBA" id="ARBA00022898"/>
    </source>
</evidence>
<keyword evidence="3" id="KW-0663">Pyridoxal phosphate</keyword>
<evidence type="ECO:0000313" key="7">
    <source>
        <dbReference type="EMBL" id="OLF12554.1"/>
    </source>
</evidence>
<dbReference type="EMBL" id="MSIE01000060">
    <property type="protein sequence ID" value="OLF12554.1"/>
    <property type="molecule type" value="Genomic_DNA"/>
</dbReference>
<reference evidence="7 8" key="1">
    <citation type="submission" date="2016-12" db="EMBL/GenBank/DDBJ databases">
        <title>The draft genome sequence of Actinophytocola sp. 11-183.</title>
        <authorList>
            <person name="Wang W."/>
            <person name="Yuan L."/>
        </authorList>
    </citation>
    <scope>NUCLEOTIDE SEQUENCE [LARGE SCALE GENOMIC DNA]</scope>
    <source>
        <strain evidence="7 8">11-183</strain>
    </source>
</reference>
<comment type="caution">
    <text evidence="7">The sequence shown here is derived from an EMBL/GenBank/DDBJ whole genome shotgun (WGS) entry which is preliminary data.</text>
</comment>
<dbReference type="PROSITE" id="PS51257">
    <property type="entry name" value="PROKAR_LIPOPROTEIN"/>
    <property type="match status" value="1"/>
</dbReference>
<dbReference type="InterPro" id="IPR006311">
    <property type="entry name" value="TAT_signal"/>
</dbReference>
<evidence type="ECO:0000256" key="2">
    <source>
        <dbReference type="ARBA" id="ARBA00010447"/>
    </source>
</evidence>
<evidence type="ECO:0000259" key="6">
    <source>
        <dbReference type="Pfam" id="PF00266"/>
    </source>
</evidence>
<dbReference type="InterPro" id="IPR000192">
    <property type="entry name" value="Aminotrans_V_dom"/>
</dbReference>
<dbReference type="InterPro" id="IPR015422">
    <property type="entry name" value="PyrdxlP-dep_Trfase_small"/>
</dbReference>
<evidence type="ECO:0000256" key="4">
    <source>
        <dbReference type="ARBA" id="ARBA00050776"/>
    </source>
</evidence>
<dbReference type="STRING" id="1912961.BU204_29050"/>
<accession>A0A1Q8CDV0</accession>
<evidence type="ECO:0000256" key="1">
    <source>
        <dbReference type="ARBA" id="ARBA00001933"/>
    </source>
</evidence>
<dbReference type="GO" id="GO:0031071">
    <property type="term" value="F:cysteine desulfurase activity"/>
    <property type="evidence" value="ECO:0007669"/>
    <property type="project" value="UniProtKB-EC"/>
</dbReference>
<name>A0A1Q8CDV0_9PSEU</name>
<dbReference type="PANTHER" id="PTHR43586:SF8">
    <property type="entry name" value="CYSTEINE DESULFURASE 1, CHLOROPLASTIC"/>
    <property type="match status" value="1"/>
</dbReference>
<dbReference type="Gene3D" id="3.40.640.10">
    <property type="entry name" value="Type I PLP-dependent aspartate aminotransferase-like (Major domain)"/>
    <property type="match status" value="1"/>
</dbReference>
<dbReference type="AlphaFoldDB" id="A0A1Q8CDV0"/>
<organism evidence="7 8">
    <name type="scientific">Actinophytocola xanthii</name>
    <dbReference type="NCBI Taxonomy" id="1912961"/>
    <lineage>
        <taxon>Bacteria</taxon>
        <taxon>Bacillati</taxon>
        <taxon>Actinomycetota</taxon>
        <taxon>Actinomycetes</taxon>
        <taxon>Pseudonocardiales</taxon>
        <taxon>Pseudonocardiaceae</taxon>
    </lineage>
</organism>
<dbReference type="Pfam" id="PF00266">
    <property type="entry name" value="Aminotran_5"/>
    <property type="match status" value="1"/>
</dbReference>
<comment type="similarity">
    <text evidence="2">Belongs to the class-V pyridoxal-phosphate-dependent aminotransferase family. Csd subfamily.</text>
</comment>
<dbReference type="SUPFAM" id="SSF53383">
    <property type="entry name" value="PLP-dependent transferases"/>
    <property type="match status" value="1"/>
</dbReference>
<dbReference type="InterPro" id="IPR015424">
    <property type="entry name" value="PyrdxlP-dep_Trfase"/>
</dbReference>
<dbReference type="PROSITE" id="PS51318">
    <property type="entry name" value="TAT"/>
    <property type="match status" value="1"/>
</dbReference>
<protein>
    <recommendedName>
        <fullName evidence="6">Aminotransferase class V domain-containing protein</fullName>
    </recommendedName>
</protein>
<dbReference type="Gene3D" id="3.90.1150.10">
    <property type="entry name" value="Aspartate Aminotransferase, domain 1"/>
    <property type="match status" value="1"/>
</dbReference>
<comment type="catalytic activity">
    <reaction evidence="4">
        <text>(sulfur carrier)-H + L-cysteine = (sulfur carrier)-SH + L-alanine</text>
        <dbReference type="Rhea" id="RHEA:43892"/>
        <dbReference type="Rhea" id="RHEA-COMP:14737"/>
        <dbReference type="Rhea" id="RHEA-COMP:14739"/>
        <dbReference type="ChEBI" id="CHEBI:29917"/>
        <dbReference type="ChEBI" id="CHEBI:35235"/>
        <dbReference type="ChEBI" id="CHEBI:57972"/>
        <dbReference type="ChEBI" id="CHEBI:64428"/>
        <dbReference type="EC" id="2.8.1.7"/>
    </reaction>
</comment>
<dbReference type="RefSeq" id="WP_075128963.1">
    <property type="nucleotide sequence ID" value="NZ_MSIE01000060.1"/>
</dbReference>
<comment type="cofactor">
    <cofactor evidence="1 5">
        <name>pyridoxal 5'-phosphate</name>
        <dbReference type="ChEBI" id="CHEBI:597326"/>
    </cofactor>
</comment>
<dbReference type="InterPro" id="IPR020578">
    <property type="entry name" value="Aminotrans_V_PyrdxlP_BS"/>
</dbReference>
<evidence type="ECO:0000313" key="8">
    <source>
        <dbReference type="Proteomes" id="UP000185596"/>
    </source>
</evidence>